<evidence type="ECO:0000313" key="2">
    <source>
        <dbReference type="EMBL" id="MDK2562346.1"/>
    </source>
</evidence>
<reference evidence="2 3" key="1">
    <citation type="submission" date="2023-05" db="EMBL/GenBank/DDBJ databases">
        <title>Rombocin, a short stable natural nisin variant, displays selective antimicrobial activity against Listeria monocytogenes and employs dual mode of action to kill target bacterial strains.</title>
        <authorList>
            <person name="Wambui J."/>
            <person name="Stephan R."/>
            <person name="Kuipers O.P."/>
        </authorList>
    </citation>
    <scope>NUCLEOTIDE SEQUENCE [LARGE SCALE GENOMIC DNA]</scope>
    <source>
        <strain evidence="2 3">RC002</strain>
    </source>
</reference>
<keyword evidence="2" id="KW-0808">Transferase</keyword>
<dbReference type="Gene3D" id="3.40.630.30">
    <property type="match status" value="1"/>
</dbReference>
<dbReference type="CDD" id="cd04301">
    <property type="entry name" value="NAT_SF"/>
    <property type="match status" value="1"/>
</dbReference>
<keyword evidence="3" id="KW-1185">Reference proteome</keyword>
<proteinExistence type="predicted"/>
<organism evidence="2 3">
    <name type="scientific">Romboutsia sedimentorum</name>
    <dbReference type="NCBI Taxonomy" id="1368474"/>
    <lineage>
        <taxon>Bacteria</taxon>
        <taxon>Bacillati</taxon>
        <taxon>Bacillota</taxon>
        <taxon>Clostridia</taxon>
        <taxon>Peptostreptococcales</taxon>
        <taxon>Peptostreptococcaceae</taxon>
        <taxon>Romboutsia</taxon>
    </lineage>
</organism>
<dbReference type="InterPro" id="IPR000182">
    <property type="entry name" value="GNAT_dom"/>
</dbReference>
<dbReference type="SUPFAM" id="SSF55729">
    <property type="entry name" value="Acyl-CoA N-acyltransferases (Nat)"/>
    <property type="match status" value="1"/>
</dbReference>
<gene>
    <name evidence="2" type="ORF">QOZ84_02205</name>
</gene>
<feature type="domain" description="N-acetyltransferase" evidence="1">
    <location>
        <begin position="1"/>
        <end position="183"/>
    </location>
</feature>
<dbReference type="RefSeq" id="WP_284131326.1">
    <property type="nucleotide sequence ID" value="NZ_JASKYM010000001.1"/>
</dbReference>
<dbReference type="PROSITE" id="PS51186">
    <property type="entry name" value="GNAT"/>
    <property type="match status" value="1"/>
</dbReference>
<dbReference type="Proteomes" id="UP001301012">
    <property type="component" value="Unassembled WGS sequence"/>
</dbReference>
<evidence type="ECO:0000259" key="1">
    <source>
        <dbReference type="PROSITE" id="PS51186"/>
    </source>
</evidence>
<sequence length="185" mass="21979">MKKFTYSELLKVYKERLVNEFHNEEIKPYELIKKLLEEDKYMGYGLYEDDKLVAYAFLCKCEDSEYIMLDYYVVESEFRGSGYGSKFLSELYEVTKSYKGIIGEIEDPNYAVDKDDLEYREKRIKFYEKNKLYHTNVRSSVFGVKYIIMTSGEFIEEQVVKSLKSIYNELFGIDALDKQIEISIV</sequence>
<comment type="caution">
    <text evidence="2">The sequence shown here is derived from an EMBL/GenBank/DDBJ whole genome shotgun (WGS) entry which is preliminary data.</text>
</comment>
<dbReference type="EC" id="2.3.1.-" evidence="2"/>
<accession>A0ABT7E616</accession>
<protein>
    <submittedName>
        <fullName evidence="2">GNAT family N-acetyltransferase</fullName>
        <ecNumber evidence="2">2.3.1.-</ecNumber>
    </submittedName>
</protein>
<dbReference type="GO" id="GO:0016746">
    <property type="term" value="F:acyltransferase activity"/>
    <property type="evidence" value="ECO:0007669"/>
    <property type="project" value="UniProtKB-KW"/>
</dbReference>
<name>A0ABT7E616_9FIRM</name>
<dbReference type="EMBL" id="JASKYM010000001">
    <property type="protein sequence ID" value="MDK2562346.1"/>
    <property type="molecule type" value="Genomic_DNA"/>
</dbReference>
<dbReference type="InterPro" id="IPR016181">
    <property type="entry name" value="Acyl_CoA_acyltransferase"/>
</dbReference>
<keyword evidence="2" id="KW-0012">Acyltransferase</keyword>
<dbReference type="Pfam" id="PF00583">
    <property type="entry name" value="Acetyltransf_1"/>
    <property type="match status" value="1"/>
</dbReference>
<evidence type="ECO:0000313" key="3">
    <source>
        <dbReference type="Proteomes" id="UP001301012"/>
    </source>
</evidence>